<proteinExistence type="predicted"/>
<accession>A0A553R2U4</accession>
<organism evidence="1 2">
    <name type="scientific">Danionella cerebrum</name>
    <dbReference type="NCBI Taxonomy" id="2873325"/>
    <lineage>
        <taxon>Eukaryota</taxon>
        <taxon>Metazoa</taxon>
        <taxon>Chordata</taxon>
        <taxon>Craniata</taxon>
        <taxon>Vertebrata</taxon>
        <taxon>Euteleostomi</taxon>
        <taxon>Actinopterygii</taxon>
        <taxon>Neopterygii</taxon>
        <taxon>Teleostei</taxon>
        <taxon>Ostariophysi</taxon>
        <taxon>Cypriniformes</taxon>
        <taxon>Danionidae</taxon>
        <taxon>Danioninae</taxon>
        <taxon>Danionella</taxon>
    </lineage>
</organism>
<keyword evidence="2" id="KW-1185">Reference proteome</keyword>
<sequence>MRISTEMHFDRIFPPGAAILDQRDKSTPCGLSRRCLQDLLIRFQQDCDRIVQA</sequence>
<name>A0A553R2U4_9TELE</name>
<dbReference type="EMBL" id="SRMA01025295">
    <property type="protein sequence ID" value="TRY96498.1"/>
    <property type="molecule type" value="Genomic_DNA"/>
</dbReference>
<dbReference type="Proteomes" id="UP000316079">
    <property type="component" value="Unassembled WGS sequence"/>
</dbReference>
<dbReference type="AlphaFoldDB" id="A0A553R2U4"/>
<dbReference type="OrthoDB" id="10266980at2759"/>
<reference evidence="1 2" key="1">
    <citation type="journal article" date="2019" name="Sci. Data">
        <title>Hybrid genome assembly and annotation of Danionella translucida.</title>
        <authorList>
            <person name="Kadobianskyi M."/>
            <person name="Schulze L."/>
            <person name="Schuelke M."/>
            <person name="Judkewitz B."/>
        </authorList>
    </citation>
    <scope>NUCLEOTIDE SEQUENCE [LARGE SCALE GENOMIC DNA]</scope>
    <source>
        <strain evidence="1 2">Bolton</strain>
    </source>
</reference>
<comment type="caution">
    <text evidence="1">The sequence shown here is derived from an EMBL/GenBank/DDBJ whole genome shotgun (WGS) entry which is preliminary data.</text>
</comment>
<gene>
    <name evidence="1" type="ORF">DNTS_031541</name>
</gene>
<protein>
    <submittedName>
        <fullName evidence="1">Uncharacterized protein</fullName>
    </submittedName>
</protein>
<evidence type="ECO:0000313" key="2">
    <source>
        <dbReference type="Proteomes" id="UP000316079"/>
    </source>
</evidence>
<evidence type="ECO:0000313" key="1">
    <source>
        <dbReference type="EMBL" id="TRY96498.1"/>
    </source>
</evidence>